<evidence type="ECO:0000256" key="3">
    <source>
        <dbReference type="ARBA" id="ARBA00023274"/>
    </source>
</evidence>
<dbReference type="InterPro" id="IPR000456">
    <property type="entry name" value="Ribosomal_bL17"/>
</dbReference>
<keyword evidence="2 4" id="KW-0689">Ribosomal protein</keyword>
<dbReference type="GO" id="GO:0022625">
    <property type="term" value="C:cytosolic large ribosomal subunit"/>
    <property type="evidence" value="ECO:0007669"/>
    <property type="project" value="TreeGrafter"/>
</dbReference>
<name>A0A1M4YXH5_9BACL</name>
<dbReference type="STRING" id="112248.SAMN05444392_107206"/>
<dbReference type="FunFam" id="3.90.1030.10:FF:000002">
    <property type="entry name" value="50S ribosomal protein L17"/>
    <property type="match status" value="1"/>
</dbReference>
<evidence type="ECO:0000256" key="1">
    <source>
        <dbReference type="ARBA" id="ARBA00008777"/>
    </source>
</evidence>
<protein>
    <recommendedName>
        <fullName evidence="4">Large ribosomal subunit protein bL17</fullName>
    </recommendedName>
</protein>
<dbReference type="InterPro" id="IPR036373">
    <property type="entry name" value="Ribosomal_bL17_sf"/>
</dbReference>
<dbReference type="AlphaFoldDB" id="A0A1M4YXH5"/>
<evidence type="ECO:0000256" key="5">
    <source>
        <dbReference type="RuleBase" id="RU000660"/>
    </source>
</evidence>
<dbReference type="PROSITE" id="PS01167">
    <property type="entry name" value="RIBOSOMAL_L17"/>
    <property type="match status" value="1"/>
</dbReference>
<comment type="subunit">
    <text evidence="4">Part of the 50S ribosomal subunit. Contacts protein L32.</text>
</comment>
<dbReference type="Proteomes" id="UP000184476">
    <property type="component" value="Unassembled WGS sequence"/>
</dbReference>
<dbReference type="SUPFAM" id="SSF64263">
    <property type="entry name" value="Prokaryotic ribosomal protein L17"/>
    <property type="match status" value="1"/>
</dbReference>
<comment type="similarity">
    <text evidence="1 4 5">Belongs to the bacterial ribosomal protein bL17 family.</text>
</comment>
<dbReference type="EMBL" id="FQVL01000007">
    <property type="protein sequence ID" value="SHF10415.1"/>
    <property type="molecule type" value="Genomic_DNA"/>
</dbReference>
<organism evidence="6 7">
    <name type="scientific">Seinonella peptonophila</name>
    <dbReference type="NCBI Taxonomy" id="112248"/>
    <lineage>
        <taxon>Bacteria</taxon>
        <taxon>Bacillati</taxon>
        <taxon>Bacillota</taxon>
        <taxon>Bacilli</taxon>
        <taxon>Bacillales</taxon>
        <taxon>Thermoactinomycetaceae</taxon>
        <taxon>Seinonella</taxon>
    </lineage>
</organism>
<dbReference type="OrthoDB" id="9809073at2"/>
<evidence type="ECO:0000256" key="2">
    <source>
        <dbReference type="ARBA" id="ARBA00022980"/>
    </source>
</evidence>
<dbReference type="PANTHER" id="PTHR14413">
    <property type="entry name" value="RIBOSOMAL PROTEIN L17"/>
    <property type="match status" value="1"/>
</dbReference>
<accession>A0A1M4YXH5</accession>
<dbReference type="NCBIfam" id="TIGR00059">
    <property type="entry name" value="L17"/>
    <property type="match status" value="1"/>
</dbReference>
<dbReference type="InterPro" id="IPR047859">
    <property type="entry name" value="Ribosomal_bL17_CS"/>
</dbReference>
<evidence type="ECO:0000313" key="6">
    <source>
        <dbReference type="EMBL" id="SHF10415.1"/>
    </source>
</evidence>
<dbReference type="GO" id="GO:0003735">
    <property type="term" value="F:structural constituent of ribosome"/>
    <property type="evidence" value="ECO:0007669"/>
    <property type="project" value="InterPro"/>
</dbReference>
<dbReference type="PANTHER" id="PTHR14413:SF16">
    <property type="entry name" value="LARGE RIBOSOMAL SUBUNIT PROTEIN BL17M"/>
    <property type="match status" value="1"/>
</dbReference>
<dbReference type="RefSeq" id="WP_073155207.1">
    <property type="nucleotide sequence ID" value="NZ_FQVL01000007.1"/>
</dbReference>
<keyword evidence="3 4" id="KW-0687">Ribonucleoprotein</keyword>
<keyword evidence="7" id="KW-1185">Reference proteome</keyword>
<dbReference type="HAMAP" id="MF_01368">
    <property type="entry name" value="Ribosomal_bL17"/>
    <property type="match status" value="1"/>
</dbReference>
<gene>
    <name evidence="4" type="primary">rplQ</name>
    <name evidence="6" type="ORF">SAMN05444392_107206</name>
</gene>
<sequence length="138" mass="15509">MASYSKLGRNSAQRKALLRDLVTDLIINGRIQTTESKAKEVRSIVEKMITLGKRGDLHARRQAASFVRKSRSHTVKDGETVSHHKVDAVKKLFDEIAPRYKERNGGYTRIFKLGHRRGDGAPVAIIELVDSVNEDDLV</sequence>
<dbReference type="GO" id="GO:0006412">
    <property type="term" value="P:translation"/>
    <property type="evidence" value="ECO:0007669"/>
    <property type="project" value="UniProtKB-UniRule"/>
</dbReference>
<reference evidence="6 7" key="1">
    <citation type="submission" date="2016-11" db="EMBL/GenBank/DDBJ databases">
        <authorList>
            <person name="Jaros S."/>
            <person name="Januszkiewicz K."/>
            <person name="Wedrychowicz H."/>
        </authorList>
    </citation>
    <scope>NUCLEOTIDE SEQUENCE [LARGE SCALE GENOMIC DNA]</scope>
    <source>
        <strain evidence="6 7">DSM 44666</strain>
    </source>
</reference>
<dbReference type="Gene3D" id="3.90.1030.10">
    <property type="entry name" value="Ribosomal protein L17"/>
    <property type="match status" value="1"/>
</dbReference>
<dbReference type="Pfam" id="PF01196">
    <property type="entry name" value="Ribosomal_L17"/>
    <property type="match status" value="1"/>
</dbReference>
<proteinExistence type="inferred from homology"/>
<evidence type="ECO:0000256" key="4">
    <source>
        <dbReference type="HAMAP-Rule" id="MF_01368"/>
    </source>
</evidence>
<evidence type="ECO:0000313" key="7">
    <source>
        <dbReference type="Proteomes" id="UP000184476"/>
    </source>
</evidence>